<dbReference type="AlphaFoldDB" id="A0A6H1ZL30"/>
<sequence>MAGEYTLEEVMTALKSADSSGNTQDATRLAQIANKMSQTQTSKPPEKIQKSEGIMSHANKAIADLLTFVPEGIAQGLTLIPGVPKSVATMPRTAIEKGFKAIGAPVAKKEPVSSSEHFGRALGETASMLIPGGLATKGVAKGSGILAKLAQDILKSFGRYPVLTMTGEMSAGVGAGAGRGLASTETRDPAIRGTAELVGGVIGGAVPTVMAHTGIGLLYRGGKIALKKLSLPFTESGAKYRAGKFIKEQISDPTDVISVIQEETIGDLPAIVKAGQNRLTSLHKALLKQDPIENESAIKNITNSMMKLEGEMRKFGYGSPELLQDLMRRRLSSIQQSMDRRVISAMDKAKNMLDKLPIAQRKTQESLIVKDELEKAMRIDNDSLAKLWQLVPKDTEIVPSNTLKTYSAIRKDLSEAQLVDIPAPIRSSSIIKNGPESPVALKEMQGLRSKLLETARFARSKGQWNKARIASDISDSILDDIGIVAGKATTPESEKLQLALSATRKFKERYETGVAGKVLGYSRTGVPAIDANVLLDVTIGRTGTRGSLDINKILTTPESVNAAERYISRSYVDYATDKSTGNIIPTKSDQWLRNNEDILDNFPSLREKLSNIQDAQVYADKTKTLMASRQKAIQDPNISLTAKYLKSVDLGRDLDTVFKSSKPSVMMGQLARQSRKDTSGKALQGLKSGTIDYIMEKSSVGQFNELGERGVSGNQLLYMVNKNRSALKTIFTNDELNRISKIGTEFRKIELFEKVATGKPDIELKDLASSALKLFARIAGARIGGYHGRESAGGSLQMAQIYSGKAKEYMSRLTKDRAQAFVKEAILSKDPQLLTSLLLVSKPNQPSWKDMMILNKRMNVWLMGSGKRIWDDIASEIEGNQ</sequence>
<dbReference type="EMBL" id="MT144074">
    <property type="protein sequence ID" value="QJA48169.1"/>
    <property type="molecule type" value="Genomic_DNA"/>
</dbReference>
<accession>A0A6H1ZL30</accession>
<evidence type="ECO:0000313" key="1">
    <source>
        <dbReference type="EMBL" id="QJA48169.1"/>
    </source>
</evidence>
<reference evidence="1" key="1">
    <citation type="submission" date="2020-03" db="EMBL/GenBank/DDBJ databases">
        <title>The deep terrestrial virosphere.</title>
        <authorList>
            <person name="Holmfeldt K."/>
            <person name="Nilsson E."/>
            <person name="Simone D."/>
            <person name="Lopez-Fernandez M."/>
            <person name="Wu X."/>
            <person name="de Brujin I."/>
            <person name="Lundin D."/>
            <person name="Andersson A."/>
            <person name="Bertilsson S."/>
            <person name="Dopson M."/>
        </authorList>
    </citation>
    <scope>NUCLEOTIDE SEQUENCE</scope>
    <source>
        <strain evidence="1">TM448A00845</strain>
    </source>
</reference>
<gene>
    <name evidence="1" type="ORF">TM448A00845_0007</name>
</gene>
<organism evidence="1">
    <name type="scientific">viral metagenome</name>
    <dbReference type="NCBI Taxonomy" id="1070528"/>
    <lineage>
        <taxon>unclassified sequences</taxon>
        <taxon>metagenomes</taxon>
        <taxon>organismal metagenomes</taxon>
    </lineage>
</organism>
<protein>
    <submittedName>
        <fullName evidence="1">Uncharacterized protein</fullName>
    </submittedName>
</protein>
<name>A0A6H1ZL30_9ZZZZ</name>
<proteinExistence type="predicted"/>